<comment type="subunit">
    <text evidence="7">Homotrimer.</text>
</comment>
<evidence type="ECO:0000256" key="6">
    <source>
        <dbReference type="ARBA" id="ARBA00023239"/>
    </source>
</evidence>
<organism evidence="10 11">
    <name type="scientific">Leptospira idonii</name>
    <dbReference type="NCBI Taxonomy" id="1193500"/>
    <lineage>
        <taxon>Bacteria</taxon>
        <taxon>Pseudomonadati</taxon>
        <taxon>Spirochaetota</taxon>
        <taxon>Spirochaetia</taxon>
        <taxon>Leptospirales</taxon>
        <taxon>Leptospiraceae</taxon>
        <taxon>Leptospira</taxon>
    </lineage>
</organism>
<comment type="caution">
    <text evidence="10">The sequence shown here is derived from an EMBL/GenBank/DDBJ whole genome shotgun (WGS) entry which is preliminary data.</text>
</comment>
<feature type="binding site" evidence="7">
    <location>
        <position position="9"/>
    </location>
    <ligand>
        <name>a divalent metal cation</name>
        <dbReference type="ChEBI" id="CHEBI:60240"/>
    </ligand>
</feature>
<dbReference type="PROSITE" id="PS01350">
    <property type="entry name" value="ISPF"/>
    <property type="match status" value="1"/>
</dbReference>
<comment type="catalytic activity">
    <reaction evidence="1 7 8">
        <text>4-CDP-2-C-methyl-D-erythritol 2-phosphate = 2-C-methyl-D-erythritol 2,4-cyclic diphosphate + CMP</text>
        <dbReference type="Rhea" id="RHEA:23864"/>
        <dbReference type="ChEBI" id="CHEBI:57919"/>
        <dbReference type="ChEBI" id="CHEBI:58483"/>
        <dbReference type="ChEBI" id="CHEBI:60377"/>
        <dbReference type="EC" id="4.6.1.12"/>
    </reaction>
</comment>
<dbReference type="AlphaFoldDB" id="A0A4R9M568"/>
<feature type="site" description="Transition state stabilizer" evidence="7">
    <location>
        <position position="136"/>
    </location>
</feature>
<proteinExistence type="inferred from homology"/>
<dbReference type="OrthoDB" id="9804336at2"/>
<dbReference type="PANTHER" id="PTHR43181">
    <property type="entry name" value="2-C-METHYL-D-ERYTHRITOL 2,4-CYCLODIPHOSPHATE SYNTHASE, CHLOROPLASTIC"/>
    <property type="match status" value="1"/>
</dbReference>
<dbReference type="EC" id="4.6.1.12" evidence="3 7"/>
<feature type="binding site" evidence="7">
    <location>
        <begin position="59"/>
        <end position="61"/>
    </location>
    <ligand>
        <name>4-CDP-2-C-methyl-D-erythritol 2-phosphate</name>
        <dbReference type="ChEBI" id="CHEBI:57919"/>
    </ligand>
</feature>
<feature type="binding site" evidence="7">
    <location>
        <begin position="9"/>
        <end position="11"/>
    </location>
    <ligand>
        <name>4-CDP-2-C-methyl-D-erythritol 2-phosphate</name>
        <dbReference type="ChEBI" id="CHEBI:57919"/>
    </ligand>
</feature>
<keyword evidence="5 7" id="KW-0414">Isoprene biosynthesis</keyword>
<dbReference type="EMBL" id="RQHW01000003">
    <property type="protein sequence ID" value="TGN20847.1"/>
    <property type="molecule type" value="Genomic_DNA"/>
</dbReference>
<name>A0A4R9M568_9LEPT</name>
<dbReference type="RefSeq" id="WP_135758720.1">
    <property type="nucleotide sequence ID" value="NZ_RQHW01000003.1"/>
</dbReference>
<evidence type="ECO:0000256" key="5">
    <source>
        <dbReference type="ARBA" id="ARBA00023229"/>
    </source>
</evidence>
<feature type="binding site" evidence="7">
    <location>
        <position position="145"/>
    </location>
    <ligand>
        <name>4-CDP-2-C-methyl-D-erythritol 2-phosphate</name>
        <dbReference type="ChEBI" id="CHEBI:57919"/>
    </ligand>
</feature>
<accession>A0A4R9M568</accession>
<dbReference type="HAMAP" id="MF_00107">
    <property type="entry name" value="IspF"/>
    <property type="match status" value="1"/>
</dbReference>
<dbReference type="GO" id="GO:0046872">
    <property type="term" value="F:metal ion binding"/>
    <property type="evidence" value="ECO:0007669"/>
    <property type="project" value="UniProtKB-KW"/>
</dbReference>
<dbReference type="InterPro" id="IPR003526">
    <property type="entry name" value="MECDP_synthase"/>
</dbReference>
<comment type="cofactor">
    <cofactor evidence="7">
        <name>a divalent metal cation</name>
        <dbReference type="ChEBI" id="CHEBI:60240"/>
    </cofactor>
    <text evidence="7">Binds 1 divalent metal cation per subunit.</text>
</comment>
<gene>
    <name evidence="7" type="primary">ispF</name>
    <name evidence="10" type="ORF">EHS15_01245</name>
</gene>
<dbReference type="NCBIfam" id="TIGR00151">
    <property type="entry name" value="ispF"/>
    <property type="match status" value="1"/>
</dbReference>
<feature type="binding site" evidence="7">
    <location>
        <position position="45"/>
    </location>
    <ligand>
        <name>a divalent metal cation</name>
        <dbReference type="ChEBI" id="CHEBI:60240"/>
    </ligand>
</feature>
<sequence length="162" mass="17315">MFRVGNGIDFHKLIHEPFRPLMLAGVEVPSEYALLGHSDADVLLHAVADAILGALSLGDIGQHYPDNDASIKNISSSIIVRKCLSLAKEKGWSLVNVDCTYVGDLPKINPIRAQLISSLAAILYLPEDCVSIKATTSEGMGALGRSEGVMVMATALLEKSKN</sequence>
<evidence type="ECO:0000313" key="11">
    <source>
        <dbReference type="Proteomes" id="UP000298058"/>
    </source>
</evidence>
<evidence type="ECO:0000256" key="3">
    <source>
        <dbReference type="ARBA" id="ARBA00012579"/>
    </source>
</evidence>
<evidence type="ECO:0000256" key="4">
    <source>
        <dbReference type="ARBA" id="ARBA00022723"/>
    </source>
</evidence>
<comment type="similarity">
    <text evidence="7 8">Belongs to the IspF family.</text>
</comment>
<keyword evidence="4 7" id="KW-0479">Metal-binding</keyword>
<evidence type="ECO:0000256" key="8">
    <source>
        <dbReference type="RuleBase" id="RU004395"/>
    </source>
</evidence>
<feature type="site" description="Transition state stabilizer" evidence="7">
    <location>
        <position position="37"/>
    </location>
</feature>
<dbReference type="CDD" id="cd00554">
    <property type="entry name" value="MECDP_synthase"/>
    <property type="match status" value="1"/>
</dbReference>
<comment type="function">
    <text evidence="7">Involved in the biosynthesis of isopentenyl diphosphate (IPP) and dimethylallyl diphosphate (DMAPP), two major building blocks of isoprenoid compounds. Catalyzes the conversion of 4-diphosphocytidyl-2-C-methyl-D-erythritol 2-phosphate (CDP-ME2P) to 2-C-methyl-D-erythritol 2,4-cyclodiphosphate (ME-CPP) with a corresponding release of cytidine 5-monophosphate (CMP).</text>
</comment>
<dbReference type="Gene3D" id="3.30.1330.50">
    <property type="entry name" value="2-C-methyl-D-erythritol 2,4-cyclodiphosphate synthase"/>
    <property type="match status" value="1"/>
</dbReference>
<dbReference type="Pfam" id="PF02542">
    <property type="entry name" value="YgbB"/>
    <property type="match status" value="1"/>
</dbReference>
<dbReference type="InterPro" id="IPR020555">
    <property type="entry name" value="MECDP_synthase_CS"/>
</dbReference>
<evidence type="ECO:0000313" key="10">
    <source>
        <dbReference type="EMBL" id="TGN20847.1"/>
    </source>
</evidence>
<dbReference type="InterPro" id="IPR036571">
    <property type="entry name" value="MECDP_synthase_sf"/>
</dbReference>
<keyword evidence="11" id="KW-1185">Reference proteome</keyword>
<dbReference type="UniPathway" id="UPA00056">
    <property type="reaction ID" value="UER00095"/>
</dbReference>
<dbReference type="Proteomes" id="UP000298058">
    <property type="component" value="Unassembled WGS sequence"/>
</dbReference>
<dbReference type="GO" id="GO:0019288">
    <property type="term" value="P:isopentenyl diphosphate biosynthetic process, methylerythritol 4-phosphate pathway"/>
    <property type="evidence" value="ECO:0007669"/>
    <property type="project" value="UniProtKB-UniRule"/>
</dbReference>
<feature type="domain" description="2-C-methyl-D-erythritol 2,4-cyclodiphosphate synthase" evidence="9">
    <location>
        <begin position="2"/>
        <end position="157"/>
    </location>
</feature>
<comment type="caution">
    <text evidence="7">Lacks conserved residue(s) required for the propagation of feature annotation.</text>
</comment>
<dbReference type="PANTHER" id="PTHR43181:SF1">
    <property type="entry name" value="2-C-METHYL-D-ERYTHRITOL 2,4-CYCLODIPHOSPHATE SYNTHASE, CHLOROPLASTIC"/>
    <property type="match status" value="1"/>
</dbReference>
<keyword evidence="6 7" id="KW-0456">Lyase</keyword>
<feature type="binding site" evidence="7">
    <location>
        <begin position="37"/>
        <end position="38"/>
    </location>
    <ligand>
        <name>4-CDP-2-C-methyl-D-erythritol 2-phosphate</name>
        <dbReference type="ChEBI" id="CHEBI:57919"/>
    </ligand>
</feature>
<dbReference type="GO" id="GO:0008685">
    <property type="term" value="F:2-C-methyl-D-erythritol 2,4-cyclodiphosphate synthase activity"/>
    <property type="evidence" value="ECO:0007669"/>
    <property type="project" value="UniProtKB-UniRule"/>
</dbReference>
<reference evidence="10" key="1">
    <citation type="journal article" date="2019" name="PLoS Negl. Trop. Dis.">
        <title>Revisiting the worldwide diversity of Leptospira species in the environment.</title>
        <authorList>
            <person name="Vincent A.T."/>
            <person name="Schiettekatte O."/>
            <person name="Bourhy P."/>
            <person name="Veyrier F.J."/>
            <person name="Picardeau M."/>
        </authorList>
    </citation>
    <scope>NUCLEOTIDE SEQUENCE [LARGE SCALE GENOMIC DNA]</scope>
    <source>
        <strain evidence="10">201300427</strain>
    </source>
</reference>
<dbReference type="GO" id="GO:0016114">
    <property type="term" value="P:terpenoid biosynthetic process"/>
    <property type="evidence" value="ECO:0007669"/>
    <property type="project" value="InterPro"/>
</dbReference>
<dbReference type="SUPFAM" id="SSF69765">
    <property type="entry name" value="IpsF-like"/>
    <property type="match status" value="1"/>
</dbReference>
<evidence type="ECO:0000256" key="7">
    <source>
        <dbReference type="HAMAP-Rule" id="MF_00107"/>
    </source>
</evidence>
<feature type="binding site" evidence="7">
    <location>
        <begin position="135"/>
        <end position="138"/>
    </location>
    <ligand>
        <name>4-CDP-2-C-methyl-D-erythritol 2-phosphate</name>
        <dbReference type="ChEBI" id="CHEBI:57919"/>
    </ligand>
</feature>
<comment type="pathway">
    <text evidence="2 7">Isoprenoid biosynthesis; isopentenyl diphosphate biosynthesis via DXP pathway; isopentenyl diphosphate from 1-deoxy-D-xylulose 5-phosphate: step 4/6.</text>
</comment>
<evidence type="ECO:0000256" key="2">
    <source>
        <dbReference type="ARBA" id="ARBA00004709"/>
    </source>
</evidence>
<evidence type="ECO:0000259" key="9">
    <source>
        <dbReference type="Pfam" id="PF02542"/>
    </source>
</evidence>
<protein>
    <recommendedName>
        <fullName evidence="3 7">2-C-methyl-D-erythritol 2,4-cyclodiphosphate synthase</fullName>
        <shortName evidence="7">MECDP-synthase</shortName>
        <shortName evidence="7">MECPP-synthase</shortName>
        <shortName evidence="7">MECPS</shortName>
        <ecNumber evidence="3 7">4.6.1.12</ecNumber>
    </recommendedName>
</protein>
<evidence type="ECO:0000256" key="1">
    <source>
        <dbReference type="ARBA" id="ARBA00000200"/>
    </source>
</evidence>
<feature type="binding site" evidence="7">
    <location>
        <position position="11"/>
    </location>
    <ligand>
        <name>a divalent metal cation</name>
        <dbReference type="ChEBI" id="CHEBI:60240"/>
    </ligand>
</feature>